<dbReference type="AlphaFoldDB" id="A0A0C7R1W8"/>
<dbReference type="Proteomes" id="UP000049127">
    <property type="component" value="Unassembled WGS sequence"/>
</dbReference>
<dbReference type="OrthoDB" id="141404at2"/>
<sequence length="631" mass="74635">MNLIVKDIYNDNKFNDLLKKYIEFASIKGNRTGNILFLVPNNKIKREYDKNINLNISEEIKTTTYMSFISKEVIKFWPMIDEKCDEILEHRLKPITISSSLRDYILTEIVKQNRNFRNYFEDITASNRNIANSISDNLNKAVQNLIDIKSIGEKIYYSKVNHDKINRFSYSEMQEVIDKYISLLLSNSIIDNSLMIHLYNNYLLKDERYLSFLKRDIKYLLVDSLENSTVCEVDFISKLLDGVNDSYMYINYTKDYAAFNNIDMKYINEKIVPRCKVINNCSINSLYLSDLKKLNKKIELNQDSQLYSEMIKHIGEKIIELVKKDINPQDIAIICPISSTVIYHELKNLLEKNDIHIYNTKQDKRLIDYPYAHALMVASCIFYECEEILNNDDYINFISLLTQSNKIRAMKILNDKQKSEDYIKVINYIKEKQDTDISIYEFLIKFYIDNLLNLPDGKENVKICKKIIQESENFTGNISLLGLDKDKSREKIFFEALKSNIKDYYSLSEIEDFQENNSIVLTTPYRYISQNMKNPIQIWVDVGSNMWSMKCEKEISNVQVLKRTFKDSEIYTEDMEEFYKEYYLYNTIYNLLINTETVYAYKSEYTLNGYIQEGLLYNLILKLIDEGEFDE</sequence>
<evidence type="ECO:0000313" key="1">
    <source>
        <dbReference type="EMBL" id="CEQ02169.1"/>
    </source>
</evidence>
<gene>
    <name evidence="1" type="ORF">R28058_00011</name>
</gene>
<dbReference type="EMBL" id="CEKZ01000003">
    <property type="protein sequence ID" value="CEQ02169.1"/>
    <property type="molecule type" value="Genomic_DNA"/>
</dbReference>
<dbReference type="InterPro" id="IPR027417">
    <property type="entry name" value="P-loop_NTPase"/>
</dbReference>
<evidence type="ECO:0000313" key="2">
    <source>
        <dbReference type="Proteomes" id="UP000049127"/>
    </source>
</evidence>
<proteinExistence type="predicted"/>
<organism evidence="1 2">
    <name type="scientific">Paraclostridium sordellii</name>
    <name type="common">Clostridium sordellii</name>
    <dbReference type="NCBI Taxonomy" id="1505"/>
    <lineage>
        <taxon>Bacteria</taxon>
        <taxon>Bacillati</taxon>
        <taxon>Bacillota</taxon>
        <taxon>Clostridia</taxon>
        <taxon>Peptostreptococcales</taxon>
        <taxon>Peptostreptococcaceae</taxon>
        <taxon>Paraclostridium</taxon>
    </lineage>
</organism>
<protein>
    <submittedName>
        <fullName evidence="1">Uncharacterized protein</fullName>
    </submittedName>
</protein>
<dbReference type="RefSeq" id="WP_055341099.1">
    <property type="nucleotide sequence ID" value="NZ_CDNI01000014.1"/>
</dbReference>
<dbReference type="SUPFAM" id="SSF52540">
    <property type="entry name" value="P-loop containing nucleoside triphosphate hydrolases"/>
    <property type="match status" value="1"/>
</dbReference>
<name>A0A0C7R1W8_PARSO</name>
<accession>A0A0C7R1W8</accession>
<reference evidence="1 2" key="1">
    <citation type="submission" date="2015-01" db="EMBL/GenBank/DDBJ databases">
        <authorList>
            <person name="Aslett A.Martin."/>
            <person name="De Silva Nishadi"/>
        </authorList>
    </citation>
    <scope>NUCLEOTIDE SEQUENCE [LARGE SCALE GENOMIC DNA]</scope>
    <source>
        <strain evidence="1 2">R28058</strain>
    </source>
</reference>